<proteinExistence type="predicted"/>
<sequence>MKTVSSGRNAEGKIVDAYITPRRNSYAMALPWGHSTVLRETFFIAQTSTALGYYYLLIPMILASTVGVTPLLRPIHCTIIIPNDPDTLGSSSSTDRSTSVKGVEYSDSSRGNPTVQ</sequence>
<keyword evidence="2" id="KW-0812">Transmembrane</keyword>
<organism evidence="3 4">
    <name type="scientific">Aspergillus pseudotamarii</name>
    <dbReference type="NCBI Taxonomy" id="132259"/>
    <lineage>
        <taxon>Eukaryota</taxon>
        <taxon>Fungi</taxon>
        <taxon>Dikarya</taxon>
        <taxon>Ascomycota</taxon>
        <taxon>Pezizomycotina</taxon>
        <taxon>Eurotiomycetes</taxon>
        <taxon>Eurotiomycetidae</taxon>
        <taxon>Eurotiales</taxon>
        <taxon>Aspergillaceae</taxon>
        <taxon>Aspergillus</taxon>
        <taxon>Aspergillus subgen. Circumdati</taxon>
    </lineage>
</organism>
<keyword evidence="2" id="KW-1133">Transmembrane helix</keyword>
<gene>
    <name evidence="3" type="ORF">BDV38DRAFT_250643</name>
</gene>
<dbReference type="EMBL" id="ML743587">
    <property type="protein sequence ID" value="KAE8136125.1"/>
    <property type="molecule type" value="Genomic_DNA"/>
</dbReference>
<keyword evidence="2" id="KW-0472">Membrane</keyword>
<name>A0A5N6SNG9_ASPPS</name>
<keyword evidence="4" id="KW-1185">Reference proteome</keyword>
<dbReference type="AlphaFoldDB" id="A0A5N6SNG9"/>
<dbReference type="RefSeq" id="XP_031912188.1">
    <property type="nucleotide sequence ID" value="XM_032054970.1"/>
</dbReference>
<evidence type="ECO:0000313" key="4">
    <source>
        <dbReference type="Proteomes" id="UP000325672"/>
    </source>
</evidence>
<evidence type="ECO:0000256" key="1">
    <source>
        <dbReference type="SAM" id="MobiDB-lite"/>
    </source>
</evidence>
<feature type="transmembrane region" description="Helical" evidence="2">
    <location>
        <begin position="52"/>
        <end position="72"/>
    </location>
</feature>
<feature type="region of interest" description="Disordered" evidence="1">
    <location>
        <begin position="82"/>
        <end position="116"/>
    </location>
</feature>
<dbReference type="Proteomes" id="UP000325672">
    <property type="component" value="Unassembled WGS sequence"/>
</dbReference>
<reference evidence="3 4" key="1">
    <citation type="submission" date="2019-04" db="EMBL/GenBank/DDBJ databases">
        <title>Friends and foes A comparative genomics study of 23 Aspergillus species from section Flavi.</title>
        <authorList>
            <consortium name="DOE Joint Genome Institute"/>
            <person name="Kjaerbolling I."/>
            <person name="Vesth T."/>
            <person name="Frisvad J.C."/>
            <person name="Nybo J.L."/>
            <person name="Theobald S."/>
            <person name="Kildgaard S."/>
            <person name="Isbrandt T."/>
            <person name="Kuo A."/>
            <person name="Sato A."/>
            <person name="Lyhne E.K."/>
            <person name="Kogle M.E."/>
            <person name="Wiebenga A."/>
            <person name="Kun R.S."/>
            <person name="Lubbers R.J."/>
            <person name="Makela M.R."/>
            <person name="Barry K."/>
            <person name="Chovatia M."/>
            <person name="Clum A."/>
            <person name="Daum C."/>
            <person name="Haridas S."/>
            <person name="He G."/>
            <person name="LaButti K."/>
            <person name="Lipzen A."/>
            <person name="Mondo S."/>
            <person name="Riley R."/>
            <person name="Salamov A."/>
            <person name="Simmons B.A."/>
            <person name="Magnuson J.K."/>
            <person name="Henrissat B."/>
            <person name="Mortensen U.H."/>
            <person name="Larsen T.O."/>
            <person name="Devries R.P."/>
            <person name="Grigoriev I.V."/>
            <person name="Machida M."/>
            <person name="Baker S.E."/>
            <person name="Andersen M.R."/>
        </authorList>
    </citation>
    <scope>NUCLEOTIDE SEQUENCE [LARGE SCALE GENOMIC DNA]</scope>
    <source>
        <strain evidence="3 4">CBS 117625</strain>
    </source>
</reference>
<feature type="compositionally biased region" description="Polar residues" evidence="1">
    <location>
        <begin position="106"/>
        <end position="116"/>
    </location>
</feature>
<dbReference type="GeneID" id="43639180"/>
<evidence type="ECO:0000256" key="2">
    <source>
        <dbReference type="SAM" id="Phobius"/>
    </source>
</evidence>
<evidence type="ECO:0000313" key="3">
    <source>
        <dbReference type="EMBL" id="KAE8136125.1"/>
    </source>
</evidence>
<accession>A0A5N6SNG9</accession>
<feature type="compositionally biased region" description="Low complexity" evidence="1">
    <location>
        <begin position="90"/>
        <end position="99"/>
    </location>
</feature>
<protein>
    <submittedName>
        <fullName evidence="3">Uncharacterized protein</fullName>
    </submittedName>
</protein>